<name>A0AAV1T8D0_9STRA</name>
<dbReference type="Proteomes" id="UP001162060">
    <property type="component" value="Unassembled WGS sequence"/>
</dbReference>
<dbReference type="EMBL" id="CAKLBY020000031">
    <property type="protein sequence ID" value="CAK7906988.1"/>
    <property type="molecule type" value="Genomic_DNA"/>
</dbReference>
<evidence type="ECO:0000313" key="2">
    <source>
        <dbReference type="Proteomes" id="UP001162060"/>
    </source>
</evidence>
<protein>
    <submittedName>
        <fullName evidence="1">Uncharacterized protein</fullName>
    </submittedName>
</protein>
<reference evidence="1" key="1">
    <citation type="submission" date="2024-01" db="EMBL/GenBank/DDBJ databases">
        <authorList>
            <person name="Webb A."/>
        </authorList>
    </citation>
    <scope>NUCLEOTIDE SEQUENCE</scope>
    <source>
        <strain evidence="1">Pm1</strain>
    </source>
</reference>
<organism evidence="1 2">
    <name type="scientific">Peronospora matthiolae</name>
    <dbReference type="NCBI Taxonomy" id="2874970"/>
    <lineage>
        <taxon>Eukaryota</taxon>
        <taxon>Sar</taxon>
        <taxon>Stramenopiles</taxon>
        <taxon>Oomycota</taxon>
        <taxon>Peronosporomycetes</taxon>
        <taxon>Peronosporales</taxon>
        <taxon>Peronosporaceae</taxon>
        <taxon>Peronospora</taxon>
    </lineage>
</organism>
<evidence type="ECO:0000313" key="1">
    <source>
        <dbReference type="EMBL" id="CAK7906988.1"/>
    </source>
</evidence>
<proteinExistence type="predicted"/>
<comment type="caution">
    <text evidence="1">The sequence shown here is derived from an EMBL/GenBank/DDBJ whole genome shotgun (WGS) entry which is preliminary data.</text>
</comment>
<accession>A0AAV1T8D0</accession>
<gene>
    <name evidence="1" type="ORF">PM001_LOCUS3443</name>
</gene>
<sequence length="146" mass="16142">MELRFASTDLTEDPSLGVRHQILPLGVKRPDALQTSTKSAVFFEKHHTEIKKSTTALLVPKVAEAMLDDENTTLLSLVLDCIVDAKVKVGGRRKIIQNVRNPDHFTKRAVECPLGLNIELALTMVDDGSYINEVAQPHAIDRVVCV</sequence>
<dbReference type="AlphaFoldDB" id="A0AAV1T8D0"/>